<evidence type="ECO:0000313" key="2">
    <source>
        <dbReference type="Proteomes" id="UP000189705"/>
    </source>
</evidence>
<dbReference type="RefSeq" id="XP_025072701.1">
    <property type="nucleotide sequence ID" value="XM_025216916.1"/>
</dbReference>
<sequence>MNYGGGRDLAEAGQRLHQSKPKGALMGGTLGLSNLDRREGRPNERRAGAEAYGKVAQHGGALAPRSRAAEAHPRAAGGLPGPGRSLWEAKAAAK</sequence>
<dbReference type="Proteomes" id="UP000189705">
    <property type="component" value="Unplaced"/>
</dbReference>
<feature type="region of interest" description="Disordered" evidence="1">
    <location>
        <begin position="1"/>
        <end position="94"/>
    </location>
</feature>
<dbReference type="KEGG" id="asn:112552115"/>
<organism evidence="2 3">
    <name type="scientific">Alligator sinensis</name>
    <name type="common">Chinese alligator</name>
    <dbReference type="NCBI Taxonomy" id="38654"/>
    <lineage>
        <taxon>Eukaryota</taxon>
        <taxon>Metazoa</taxon>
        <taxon>Chordata</taxon>
        <taxon>Craniata</taxon>
        <taxon>Vertebrata</taxon>
        <taxon>Euteleostomi</taxon>
        <taxon>Archelosauria</taxon>
        <taxon>Archosauria</taxon>
        <taxon>Crocodylia</taxon>
        <taxon>Alligatoridae</taxon>
        <taxon>Alligatorinae</taxon>
        <taxon>Alligator</taxon>
    </lineage>
</organism>
<name>A0A3Q0HL51_ALLSI</name>
<dbReference type="GeneID" id="112552115"/>
<dbReference type="CTD" id="284184"/>
<keyword evidence="2" id="KW-1185">Reference proteome</keyword>
<proteinExistence type="predicted"/>
<dbReference type="AlphaFoldDB" id="A0A3Q0HL51"/>
<dbReference type="InParanoid" id="A0A3Q0HL51"/>
<evidence type="ECO:0000256" key="1">
    <source>
        <dbReference type="SAM" id="MobiDB-lite"/>
    </source>
</evidence>
<protein>
    <submittedName>
        <fullName evidence="3">NADH dehydrogenase [ubiquinone] 1 alpha subcomplex assembly factor 8 isoform X1</fullName>
    </submittedName>
</protein>
<reference evidence="3" key="1">
    <citation type="submission" date="2025-08" db="UniProtKB">
        <authorList>
            <consortium name="RefSeq"/>
        </authorList>
    </citation>
    <scope>IDENTIFICATION</scope>
</reference>
<accession>A0A3Q0HL51</accession>
<feature type="compositionally biased region" description="Basic and acidic residues" evidence="1">
    <location>
        <begin position="35"/>
        <end position="48"/>
    </location>
</feature>
<gene>
    <name evidence="3" type="primary">NDUFAF8</name>
</gene>
<evidence type="ECO:0000313" key="3">
    <source>
        <dbReference type="RefSeq" id="XP_025072701.1"/>
    </source>
</evidence>